<name>A0AA46TIT1_9ACTN</name>
<evidence type="ECO:0008006" key="4">
    <source>
        <dbReference type="Google" id="ProtNLM"/>
    </source>
</evidence>
<feature type="coiled-coil region" evidence="1">
    <location>
        <begin position="380"/>
        <end position="411"/>
    </location>
</feature>
<evidence type="ECO:0000256" key="1">
    <source>
        <dbReference type="SAM" id="Coils"/>
    </source>
</evidence>
<reference evidence="2" key="1">
    <citation type="submission" date="2022-01" db="EMBL/GenBank/DDBJ databases">
        <title>Nocardioidaceae gen. sp. A5X3R13.</title>
        <authorList>
            <person name="Lopez Marin M.A."/>
            <person name="Uhlik O."/>
        </authorList>
    </citation>
    <scope>NUCLEOTIDE SEQUENCE</scope>
    <source>
        <strain evidence="2">A5X3R13</strain>
    </source>
</reference>
<evidence type="ECO:0000313" key="3">
    <source>
        <dbReference type="Proteomes" id="UP001164390"/>
    </source>
</evidence>
<feature type="coiled-coil region" evidence="1">
    <location>
        <begin position="296"/>
        <end position="330"/>
    </location>
</feature>
<gene>
    <name evidence="2" type="ORF">L0C25_03105</name>
</gene>
<proteinExistence type="predicted"/>
<sequence length="507" mass="56483">MTGASGGWSTSYRWMGVTRADAKGLVQHDLRAPEVTQSNPQVDSSRSLLNVAHIADGRGGLRPLSPGEDGATAVTAILDDIIAGSKKNVRRTKVKAKDPETGKRVPTGEVREVEVSLRADAAVMVECLMQLDPEFTGTGRAYDEGGRPVWVTDDNGEEVRDANGRRIQLVRTCADMTPQKREEVDRLLDVMIEEVIAQHPDGDVLYVAKHLDETAPHVQMAWVPKTGDGRINYKEVMSDAARTRGAAKAAYAAKHDRMRERLLEHGYEATMERVDGGKHHLGLRAFKRWKDREARIDQDDQKLNDWDRQLRDAKADVRVERELLEASESELASRHQSVLDQEAELPRLRRKAIDDGRAEGLADAEAVITAQVQQKVAAVIAPAQEQVAKLLQEAEDERQRAIADANRYFADAKSSALRHRAEMIESAKTNLPDLFEEFLDTPTRSGVTPRRTFDRFVDKRIGEFEAEHGVTGRLVMEPGDREAFTADGGERLAAEIAELQRDRQHGD</sequence>
<keyword evidence="3" id="KW-1185">Reference proteome</keyword>
<dbReference type="Proteomes" id="UP001164390">
    <property type="component" value="Chromosome"/>
</dbReference>
<keyword evidence="1" id="KW-0175">Coiled coil</keyword>
<evidence type="ECO:0000313" key="2">
    <source>
        <dbReference type="EMBL" id="UYM06076.1"/>
    </source>
</evidence>
<dbReference type="EMBL" id="CP094970">
    <property type="protein sequence ID" value="UYM06076.1"/>
    <property type="molecule type" value="Genomic_DNA"/>
</dbReference>
<dbReference type="RefSeq" id="WP_271634924.1">
    <property type="nucleotide sequence ID" value="NZ_CP094970.1"/>
</dbReference>
<accession>A0AA46TIT1</accession>
<dbReference type="AlphaFoldDB" id="A0AA46TIT1"/>
<protein>
    <recommendedName>
        <fullName evidence="4">Mobilization protein</fullName>
    </recommendedName>
</protein>
<dbReference type="Gene3D" id="3.30.930.30">
    <property type="match status" value="1"/>
</dbReference>
<dbReference type="KEGG" id="sgrg:L0C25_03105"/>
<organism evidence="2 3">
    <name type="scientific">Solicola gregarius</name>
    <dbReference type="NCBI Taxonomy" id="2908642"/>
    <lineage>
        <taxon>Bacteria</taxon>
        <taxon>Bacillati</taxon>
        <taxon>Actinomycetota</taxon>
        <taxon>Actinomycetes</taxon>
        <taxon>Propionibacteriales</taxon>
        <taxon>Nocardioidaceae</taxon>
        <taxon>Solicola</taxon>
    </lineage>
</organism>